<dbReference type="Proteomes" id="UP000000263">
    <property type="component" value="Chromosome"/>
</dbReference>
<dbReference type="PANTHER" id="PTHR22777">
    <property type="entry name" value="HEMOLYSIN-RELATED"/>
    <property type="match status" value="1"/>
</dbReference>
<keyword evidence="5" id="KW-0677">Repeat</keyword>
<evidence type="ECO:0000256" key="8">
    <source>
        <dbReference type="ARBA" id="ARBA00023136"/>
    </source>
</evidence>
<accession>A7NHB2</accession>
<feature type="transmembrane region" description="Helical" evidence="11">
    <location>
        <begin position="93"/>
        <end position="114"/>
    </location>
</feature>
<evidence type="ECO:0000256" key="3">
    <source>
        <dbReference type="ARBA" id="ARBA00022475"/>
    </source>
</evidence>
<dbReference type="InterPro" id="IPR002550">
    <property type="entry name" value="CNNM"/>
</dbReference>
<feature type="domain" description="CBS" evidence="12">
    <location>
        <begin position="207"/>
        <end position="267"/>
    </location>
</feature>
<evidence type="ECO:0000259" key="13">
    <source>
        <dbReference type="PROSITE" id="PS51846"/>
    </source>
</evidence>
<organism evidence="14 15">
    <name type="scientific">Roseiflexus castenholzii (strain DSM 13941 / HLO8)</name>
    <dbReference type="NCBI Taxonomy" id="383372"/>
    <lineage>
        <taxon>Bacteria</taxon>
        <taxon>Bacillati</taxon>
        <taxon>Chloroflexota</taxon>
        <taxon>Chloroflexia</taxon>
        <taxon>Chloroflexales</taxon>
        <taxon>Roseiflexineae</taxon>
        <taxon>Roseiflexaceae</taxon>
        <taxon>Roseiflexus</taxon>
    </lineage>
</organism>
<dbReference type="RefSeq" id="WP_012119289.1">
    <property type="nucleotide sequence ID" value="NC_009767.1"/>
</dbReference>
<gene>
    <name evidence="14" type="ordered locus">Rcas_0738</name>
</gene>
<dbReference type="SUPFAM" id="SSF56176">
    <property type="entry name" value="FAD-binding/transporter-associated domain-like"/>
    <property type="match status" value="1"/>
</dbReference>
<dbReference type="InterPro" id="IPR036318">
    <property type="entry name" value="FAD-bd_PCMH-like_sf"/>
</dbReference>
<name>A7NHB2_ROSCS</name>
<keyword evidence="3" id="KW-1003">Cell membrane</keyword>
<evidence type="ECO:0000256" key="2">
    <source>
        <dbReference type="ARBA" id="ARBA00006337"/>
    </source>
</evidence>
<dbReference type="Gene3D" id="3.30.465.10">
    <property type="match status" value="1"/>
</dbReference>
<dbReference type="SUPFAM" id="SSF54631">
    <property type="entry name" value="CBS-domain pair"/>
    <property type="match status" value="1"/>
</dbReference>
<evidence type="ECO:0000256" key="11">
    <source>
        <dbReference type="SAM" id="Phobius"/>
    </source>
</evidence>
<dbReference type="OrthoDB" id="9798188at2"/>
<keyword evidence="7 9" id="KW-0129">CBS domain</keyword>
<evidence type="ECO:0000256" key="5">
    <source>
        <dbReference type="ARBA" id="ARBA00022737"/>
    </source>
</evidence>
<evidence type="ECO:0000256" key="6">
    <source>
        <dbReference type="ARBA" id="ARBA00022989"/>
    </source>
</evidence>
<evidence type="ECO:0000256" key="9">
    <source>
        <dbReference type="PROSITE-ProRule" id="PRU00703"/>
    </source>
</evidence>
<dbReference type="GO" id="GO:0005886">
    <property type="term" value="C:plasma membrane"/>
    <property type="evidence" value="ECO:0007669"/>
    <property type="project" value="UniProtKB-SubCell"/>
</dbReference>
<evidence type="ECO:0000313" key="15">
    <source>
        <dbReference type="Proteomes" id="UP000000263"/>
    </source>
</evidence>
<evidence type="ECO:0000256" key="1">
    <source>
        <dbReference type="ARBA" id="ARBA00004651"/>
    </source>
</evidence>
<dbReference type="EMBL" id="CP000804">
    <property type="protein sequence ID" value="ABU56859.1"/>
    <property type="molecule type" value="Genomic_DNA"/>
</dbReference>
<reference evidence="14 15" key="1">
    <citation type="submission" date="2007-08" db="EMBL/GenBank/DDBJ databases">
        <title>Complete sequence of Roseiflexus castenholzii DSM 13941.</title>
        <authorList>
            <consortium name="US DOE Joint Genome Institute"/>
            <person name="Copeland A."/>
            <person name="Lucas S."/>
            <person name="Lapidus A."/>
            <person name="Barry K."/>
            <person name="Glavina del Rio T."/>
            <person name="Dalin E."/>
            <person name="Tice H."/>
            <person name="Pitluck S."/>
            <person name="Thompson L.S."/>
            <person name="Brettin T."/>
            <person name="Bruce D."/>
            <person name="Detter J.C."/>
            <person name="Han C."/>
            <person name="Tapia R."/>
            <person name="Schmutz J."/>
            <person name="Larimer F."/>
            <person name="Land M."/>
            <person name="Hauser L."/>
            <person name="Kyrpides N."/>
            <person name="Mikhailova N."/>
            <person name="Bryant D.A."/>
            <person name="Hanada S."/>
            <person name="Tsukatani Y."/>
            <person name="Richardson P."/>
        </authorList>
    </citation>
    <scope>NUCLEOTIDE SEQUENCE [LARGE SCALE GENOMIC DNA]</scope>
    <source>
        <strain evidence="15">DSM 13941 / HLO8</strain>
    </source>
</reference>
<comment type="subcellular location">
    <subcellularLocation>
        <location evidence="1">Cell membrane</location>
        <topology evidence="1">Multi-pass membrane protein</topology>
    </subcellularLocation>
</comment>
<keyword evidence="15" id="KW-1185">Reference proteome</keyword>
<evidence type="ECO:0000313" key="14">
    <source>
        <dbReference type="EMBL" id="ABU56859.1"/>
    </source>
</evidence>
<feature type="domain" description="CNNM transmembrane" evidence="13">
    <location>
        <begin position="1"/>
        <end position="188"/>
    </location>
</feature>
<dbReference type="AlphaFoldDB" id="A7NHB2"/>
<dbReference type="PROSITE" id="PS51371">
    <property type="entry name" value="CBS"/>
    <property type="match status" value="2"/>
</dbReference>
<dbReference type="InterPro" id="IPR044751">
    <property type="entry name" value="Ion_transp-like_CBS"/>
</dbReference>
<dbReference type="Pfam" id="PF00571">
    <property type="entry name" value="CBS"/>
    <property type="match status" value="2"/>
</dbReference>
<dbReference type="InterPro" id="IPR000644">
    <property type="entry name" value="CBS_dom"/>
</dbReference>
<dbReference type="PANTHER" id="PTHR22777:SF32">
    <property type="entry name" value="UPF0053 INNER MEMBRANE PROTEIN YFJD"/>
    <property type="match status" value="1"/>
</dbReference>
<evidence type="ECO:0000259" key="12">
    <source>
        <dbReference type="PROSITE" id="PS51371"/>
    </source>
</evidence>
<dbReference type="eggNOG" id="COG1253">
    <property type="taxonomic scope" value="Bacteria"/>
</dbReference>
<dbReference type="Pfam" id="PF01595">
    <property type="entry name" value="CNNM"/>
    <property type="match status" value="1"/>
</dbReference>
<dbReference type="InterPro" id="IPR005170">
    <property type="entry name" value="Transptr-assoc_dom"/>
</dbReference>
<feature type="domain" description="CBS" evidence="12">
    <location>
        <begin position="272"/>
        <end position="329"/>
    </location>
</feature>
<dbReference type="SMART" id="SM00116">
    <property type="entry name" value="CBS"/>
    <property type="match status" value="2"/>
</dbReference>
<dbReference type="SMART" id="SM01091">
    <property type="entry name" value="CorC_HlyC"/>
    <property type="match status" value="1"/>
</dbReference>
<sequence>MDVEIGLVLAGILLCLFVLAFTSAIDAAMTAISRHRLGLLHETDARRAQVIDRLLAEPYRFKATVLLLNSTATITATALTLRLCDDQMWQWRLAALTGLLLGILIFAEALPKALAIGNPAATARALASPMALIARLLAPFIWVIGLLTRPFLRVASGQTTSSMPLVTEEELRMLVNVGEEEGLIEPEEREMIEGIFSFGDTTVREVMIPRVDIVALEETASIDEALNIIITTGHSRIPVYRETIDHIVGILYAKDLLLWLRSGQRDASIGALLRTAHFVPDTMKVDALLKDLQARKIHLAIVVDEYGGTAGLITIEDVIEEIVGEIQDEYDVDEQPIRVLAPGDMEVDARVPIDDINDLTGLRLASEESDRIGGMVFERLGRVPKVGDTVQIADGVTVVVLSMDGLRLRKLRLQYRLPQEDAISATPGEDRKNHE</sequence>
<dbReference type="Gene3D" id="3.10.580.10">
    <property type="entry name" value="CBS-domain"/>
    <property type="match status" value="1"/>
</dbReference>
<dbReference type="KEGG" id="rca:Rcas_0738"/>
<dbReference type="PROSITE" id="PS51846">
    <property type="entry name" value="CNNM"/>
    <property type="match status" value="1"/>
</dbReference>
<keyword evidence="6 10" id="KW-1133">Transmembrane helix</keyword>
<feature type="transmembrane region" description="Helical" evidence="11">
    <location>
        <begin position="126"/>
        <end position="147"/>
    </location>
</feature>
<keyword evidence="4 10" id="KW-0812">Transmembrane</keyword>
<evidence type="ECO:0000256" key="10">
    <source>
        <dbReference type="PROSITE-ProRule" id="PRU01193"/>
    </source>
</evidence>
<proteinExistence type="inferred from homology"/>
<comment type="similarity">
    <text evidence="2">Belongs to the UPF0053 family.</text>
</comment>
<evidence type="ECO:0000256" key="4">
    <source>
        <dbReference type="ARBA" id="ARBA00022692"/>
    </source>
</evidence>
<protein>
    <submittedName>
        <fullName evidence="14">CBS domain containing protein</fullName>
    </submittedName>
</protein>
<dbReference type="GO" id="GO:0050660">
    <property type="term" value="F:flavin adenine dinucleotide binding"/>
    <property type="evidence" value="ECO:0007669"/>
    <property type="project" value="InterPro"/>
</dbReference>
<dbReference type="Pfam" id="PF03471">
    <property type="entry name" value="CorC_HlyC"/>
    <property type="match status" value="1"/>
</dbReference>
<evidence type="ECO:0000256" key="7">
    <source>
        <dbReference type="ARBA" id="ARBA00023122"/>
    </source>
</evidence>
<dbReference type="STRING" id="383372.Rcas_0738"/>
<keyword evidence="8 10" id="KW-0472">Membrane</keyword>
<dbReference type="InterPro" id="IPR016169">
    <property type="entry name" value="FAD-bd_PCMH_sub2"/>
</dbReference>
<dbReference type="CDD" id="cd04590">
    <property type="entry name" value="CBS_pair_CorC_HlyC_assoc"/>
    <property type="match status" value="1"/>
</dbReference>
<dbReference type="InterPro" id="IPR046342">
    <property type="entry name" value="CBS_dom_sf"/>
</dbReference>
<dbReference type="HOGENOM" id="CLU_015237_4_1_0"/>
<dbReference type="FunFam" id="3.10.580.10:FF:000002">
    <property type="entry name" value="Magnesium/cobalt efflux protein CorC"/>
    <property type="match status" value="1"/>
</dbReference>